<dbReference type="Gene3D" id="3.40.1410.10">
    <property type="entry name" value="Chorismate lyase-like"/>
    <property type="match status" value="1"/>
</dbReference>
<feature type="domain" description="HTH gntR-type" evidence="4">
    <location>
        <begin position="6"/>
        <end position="74"/>
    </location>
</feature>
<keyword evidence="2" id="KW-0238">DNA-binding</keyword>
<dbReference type="Pfam" id="PF07702">
    <property type="entry name" value="UTRA"/>
    <property type="match status" value="1"/>
</dbReference>
<keyword evidence="1" id="KW-0805">Transcription regulation</keyword>
<reference evidence="5 6" key="1">
    <citation type="submission" date="2011-08" db="EMBL/GenBank/DDBJ databases">
        <title>The Genome Sequence of Clostridium hathewayi WAL-18680.</title>
        <authorList>
            <consortium name="The Broad Institute Genome Sequencing Platform"/>
            <person name="Earl A."/>
            <person name="Ward D."/>
            <person name="Feldgarden M."/>
            <person name="Gevers D."/>
            <person name="Finegold S.M."/>
            <person name="Summanen P.H."/>
            <person name="Molitoris D.R."/>
            <person name="Song M."/>
            <person name="Daigneault M."/>
            <person name="Allen-Vercoe E."/>
            <person name="Young S.K."/>
            <person name="Zeng Q."/>
            <person name="Gargeya S."/>
            <person name="Fitzgerald M."/>
            <person name="Haas B."/>
            <person name="Abouelleil A."/>
            <person name="Alvarado L."/>
            <person name="Arachchi H.M."/>
            <person name="Berlin A."/>
            <person name="Brown A."/>
            <person name="Chapman S.B."/>
            <person name="Chen Z."/>
            <person name="Dunbar C."/>
            <person name="Freedman E."/>
            <person name="Gearin G."/>
            <person name="Gellesch M."/>
            <person name="Goldberg J."/>
            <person name="Griggs A."/>
            <person name="Gujja S."/>
            <person name="Heiman D."/>
            <person name="Howarth C."/>
            <person name="Larson L."/>
            <person name="Lui A."/>
            <person name="MacDonald P.J.P."/>
            <person name="Montmayeur A."/>
            <person name="Murphy C."/>
            <person name="Neiman D."/>
            <person name="Pearson M."/>
            <person name="Priest M."/>
            <person name="Roberts A."/>
            <person name="Saif S."/>
            <person name="Shea T."/>
            <person name="Shenoy N."/>
            <person name="Sisk P."/>
            <person name="Stolte C."/>
            <person name="Sykes S."/>
            <person name="Wortman J."/>
            <person name="Nusbaum C."/>
            <person name="Birren B."/>
        </authorList>
    </citation>
    <scope>NUCLEOTIDE SEQUENCE [LARGE SCALE GENOMIC DNA]</scope>
    <source>
        <strain evidence="5 6">WAL-18680</strain>
    </source>
</reference>
<keyword evidence="3" id="KW-0804">Transcription</keyword>
<dbReference type="Proteomes" id="UP000005384">
    <property type="component" value="Unassembled WGS sequence"/>
</dbReference>
<dbReference type="SMART" id="SM00866">
    <property type="entry name" value="UTRA"/>
    <property type="match status" value="1"/>
</dbReference>
<name>G5I9R2_9FIRM</name>
<evidence type="ECO:0000313" key="6">
    <source>
        <dbReference type="Proteomes" id="UP000005384"/>
    </source>
</evidence>
<organism evidence="5 6">
    <name type="scientific">Hungatella hathewayi WAL-18680</name>
    <dbReference type="NCBI Taxonomy" id="742737"/>
    <lineage>
        <taxon>Bacteria</taxon>
        <taxon>Bacillati</taxon>
        <taxon>Bacillota</taxon>
        <taxon>Clostridia</taxon>
        <taxon>Lachnospirales</taxon>
        <taxon>Lachnospiraceae</taxon>
        <taxon>Hungatella</taxon>
    </lineage>
</organism>
<dbReference type="PATRIC" id="fig|742737.3.peg.246"/>
<dbReference type="SUPFAM" id="SSF64288">
    <property type="entry name" value="Chorismate lyase-like"/>
    <property type="match status" value="1"/>
</dbReference>
<evidence type="ECO:0000256" key="1">
    <source>
        <dbReference type="ARBA" id="ARBA00023015"/>
    </source>
</evidence>
<dbReference type="HOGENOM" id="CLU_063236_4_2_9"/>
<evidence type="ECO:0000313" key="5">
    <source>
        <dbReference type="EMBL" id="EHI61801.1"/>
    </source>
</evidence>
<dbReference type="OrthoDB" id="9816541at2"/>
<proteinExistence type="predicted"/>
<dbReference type="PANTHER" id="PTHR44846">
    <property type="entry name" value="MANNOSYL-D-GLYCERATE TRANSPORT/METABOLISM SYSTEM REPRESSOR MNGR-RELATED"/>
    <property type="match status" value="1"/>
</dbReference>
<dbReference type="InterPro" id="IPR028978">
    <property type="entry name" value="Chorismate_lyase_/UTRA_dom_sf"/>
</dbReference>
<evidence type="ECO:0000256" key="3">
    <source>
        <dbReference type="ARBA" id="ARBA00023163"/>
    </source>
</evidence>
<evidence type="ECO:0000259" key="4">
    <source>
        <dbReference type="PROSITE" id="PS50949"/>
    </source>
</evidence>
<dbReference type="SMART" id="SM00345">
    <property type="entry name" value="HTH_GNTR"/>
    <property type="match status" value="1"/>
</dbReference>
<gene>
    <name evidence="5" type="ORF">HMPREF9473_00252</name>
</gene>
<comment type="caution">
    <text evidence="5">The sequence shown here is derived from an EMBL/GenBank/DDBJ whole genome shotgun (WGS) entry which is preliminary data.</text>
</comment>
<dbReference type="RefSeq" id="WP_006778234.1">
    <property type="nucleotide sequence ID" value="NZ_CP040506.1"/>
</dbReference>
<dbReference type="InterPro" id="IPR011663">
    <property type="entry name" value="UTRA"/>
</dbReference>
<dbReference type="InterPro" id="IPR000524">
    <property type="entry name" value="Tscrpt_reg_HTH_GntR"/>
</dbReference>
<dbReference type="AlphaFoldDB" id="G5I9R2"/>
<dbReference type="SUPFAM" id="SSF46785">
    <property type="entry name" value="Winged helix' DNA-binding domain"/>
    <property type="match status" value="1"/>
</dbReference>
<dbReference type="InterPro" id="IPR036388">
    <property type="entry name" value="WH-like_DNA-bd_sf"/>
</dbReference>
<dbReference type="PANTHER" id="PTHR44846:SF1">
    <property type="entry name" value="MANNOSYL-D-GLYCERATE TRANSPORT_METABOLISM SYSTEM REPRESSOR MNGR-RELATED"/>
    <property type="match status" value="1"/>
</dbReference>
<dbReference type="GO" id="GO:0003700">
    <property type="term" value="F:DNA-binding transcription factor activity"/>
    <property type="evidence" value="ECO:0007669"/>
    <property type="project" value="InterPro"/>
</dbReference>
<dbReference type="GO" id="GO:0003677">
    <property type="term" value="F:DNA binding"/>
    <property type="evidence" value="ECO:0007669"/>
    <property type="project" value="UniProtKB-KW"/>
</dbReference>
<keyword evidence="6" id="KW-1185">Reference proteome</keyword>
<dbReference type="PROSITE" id="PS50949">
    <property type="entry name" value="HTH_GNTR"/>
    <property type="match status" value="1"/>
</dbReference>
<dbReference type="GO" id="GO:0045892">
    <property type="term" value="P:negative regulation of DNA-templated transcription"/>
    <property type="evidence" value="ECO:0007669"/>
    <property type="project" value="TreeGrafter"/>
</dbReference>
<dbReference type="InterPro" id="IPR050679">
    <property type="entry name" value="Bact_HTH_transcr_reg"/>
</dbReference>
<accession>G5I9R2</accession>
<dbReference type="PRINTS" id="PR00035">
    <property type="entry name" value="HTHGNTR"/>
</dbReference>
<dbReference type="InterPro" id="IPR036390">
    <property type="entry name" value="WH_DNA-bd_sf"/>
</dbReference>
<dbReference type="Pfam" id="PF00392">
    <property type="entry name" value="GntR"/>
    <property type="match status" value="1"/>
</dbReference>
<evidence type="ECO:0000256" key="2">
    <source>
        <dbReference type="ARBA" id="ARBA00023125"/>
    </source>
</evidence>
<sequence length="237" mass="26879">MSEKKIAQYKQIENDLLEKINLGYYKKGDLIPTELELAATYQVSRVTVRKATDNLVARGLLSRMAGVGTSVCHPSVTSNPTQILGFTDVMKAQGMVPSTLVTAFSLQKASANIASILNIEKDEPIYFIRRQRYGNEELLQLETSYMSARLYPDLSIEMLEKSKYHYFEQVKHMTIAYSHHTVTPIHPSREVAELFGITSDTPIIKVANITHLENGQVMDYTELILNSPKYQLTYIKR</sequence>
<dbReference type="CDD" id="cd07377">
    <property type="entry name" value="WHTH_GntR"/>
    <property type="match status" value="1"/>
</dbReference>
<protein>
    <recommendedName>
        <fullName evidence="4">HTH gntR-type domain-containing protein</fullName>
    </recommendedName>
</protein>
<dbReference type="EMBL" id="ADLN01000001">
    <property type="protein sequence ID" value="EHI61801.1"/>
    <property type="molecule type" value="Genomic_DNA"/>
</dbReference>
<dbReference type="Gene3D" id="1.10.10.10">
    <property type="entry name" value="Winged helix-like DNA-binding domain superfamily/Winged helix DNA-binding domain"/>
    <property type="match status" value="1"/>
</dbReference>